<reference evidence="2 3" key="1">
    <citation type="submission" date="2018-09" db="EMBL/GenBank/DDBJ databases">
        <title>Roseomonas sp. nov., isolated from feces of Tibetan antelopes in the Qinghai-Tibet plateau, China.</title>
        <authorList>
            <person name="Tian Z."/>
        </authorList>
    </citation>
    <scope>NUCLEOTIDE SEQUENCE [LARGE SCALE GENOMIC DNA]</scope>
    <source>
        <strain evidence="2 3">Z24</strain>
    </source>
</reference>
<feature type="region of interest" description="Disordered" evidence="1">
    <location>
        <begin position="48"/>
        <end position="69"/>
    </location>
</feature>
<proteinExistence type="predicted"/>
<evidence type="ECO:0000313" key="2">
    <source>
        <dbReference type="EMBL" id="RKK01255.1"/>
    </source>
</evidence>
<feature type="region of interest" description="Disordered" evidence="1">
    <location>
        <begin position="1"/>
        <end position="21"/>
    </location>
</feature>
<dbReference type="RefSeq" id="WP_199708043.1">
    <property type="nucleotide sequence ID" value="NZ_RAQU01000307.1"/>
</dbReference>
<evidence type="ECO:0000256" key="1">
    <source>
        <dbReference type="SAM" id="MobiDB-lite"/>
    </source>
</evidence>
<dbReference type="InParanoid" id="A0A3A9J9E5"/>
<gene>
    <name evidence="2" type="ORF">D6Z83_25910</name>
</gene>
<dbReference type="EMBL" id="RAQU01000307">
    <property type="protein sequence ID" value="RKK01255.1"/>
    <property type="molecule type" value="Genomic_DNA"/>
</dbReference>
<dbReference type="Proteomes" id="UP000278036">
    <property type="component" value="Unassembled WGS sequence"/>
</dbReference>
<sequence>RVRRRQEAERRQRDLARRREATERQMAELRAALEAEEEEIALLHSEDAEREAALERDRDAMYRHRNAAE</sequence>
<comment type="caution">
    <text evidence="2">The sequence shown here is derived from an EMBL/GenBank/DDBJ whole genome shotgun (WGS) entry which is preliminary data.</text>
</comment>
<organism evidence="2 3">
    <name type="scientific">Teichococcus wenyumeiae</name>
    <dbReference type="NCBI Taxonomy" id="2478470"/>
    <lineage>
        <taxon>Bacteria</taxon>
        <taxon>Pseudomonadati</taxon>
        <taxon>Pseudomonadota</taxon>
        <taxon>Alphaproteobacteria</taxon>
        <taxon>Acetobacterales</taxon>
        <taxon>Roseomonadaceae</taxon>
        <taxon>Roseomonas</taxon>
    </lineage>
</organism>
<accession>A0A3A9J9E5</accession>
<dbReference type="AlphaFoldDB" id="A0A3A9J9E5"/>
<name>A0A3A9J9E5_9PROT</name>
<protein>
    <submittedName>
        <fullName evidence="2">KaiC 1</fullName>
    </submittedName>
</protein>
<feature type="non-terminal residue" evidence="2">
    <location>
        <position position="1"/>
    </location>
</feature>
<evidence type="ECO:0000313" key="3">
    <source>
        <dbReference type="Proteomes" id="UP000278036"/>
    </source>
</evidence>